<organism evidence="3 4">
    <name type="scientific">Vibrio maritimus</name>
    <dbReference type="NCBI Taxonomy" id="990268"/>
    <lineage>
        <taxon>Bacteria</taxon>
        <taxon>Pseudomonadati</taxon>
        <taxon>Pseudomonadota</taxon>
        <taxon>Gammaproteobacteria</taxon>
        <taxon>Vibrionales</taxon>
        <taxon>Vibrionaceae</taxon>
        <taxon>Vibrio</taxon>
    </lineage>
</organism>
<dbReference type="InterPro" id="IPR016186">
    <property type="entry name" value="C-type_lectin-like/link_sf"/>
</dbReference>
<comment type="caution">
    <text evidence="3">The sequence shown here is derived from an EMBL/GenBank/DDBJ whole genome shotgun (WGS) entry which is preliminary data.</text>
</comment>
<proteinExistence type="predicted"/>
<reference evidence="3 4" key="1">
    <citation type="submission" date="2014-09" db="EMBL/GenBank/DDBJ databases">
        <title>Vibrio maritimus JCM 19235. (C45) whole genome shotgun sequence.</title>
        <authorList>
            <person name="Sawabe T."/>
            <person name="Meirelles P."/>
            <person name="Nakanishi M."/>
            <person name="Sayaka M."/>
            <person name="Hattori M."/>
            <person name="Ohkuma M."/>
        </authorList>
    </citation>
    <scope>NUCLEOTIDE SEQUENCE [LARGE SCALE GENOMIC DNA]</scope>
    <source>
        <strain evidence="4">JCM19235</strain>
    </source>
</reference>
<feature type="signal peptide" evidence="2">
    <location>
        <begin position="1"/>
        <end position="18"/>
    </location>
</feature>
<dbReference type="EMBL" id="BBMR01000010">
    <property type="protein sequence ID" value="GAL21845.1"/>
    <property type="molecule type" value="Genomic_DNA"/>
</dbReference>
<dbReference type="AlphaFoldDB" id="A0A090S286"/>
<dbReference type="InterPro" id="IPR016187">
    <property type="entry name" value="CTDL_fold"/>
</dbReference>
<gene>
    <name evidence="3" type="ORF">JCM19235_1671</name>
</gene>
<accession>A0A090S286</accession>
<protein>
    <recommendedName>
        <fullName evidence="5">C-type lectin domain-containing protein</fullName>
    </recommendedName>
</protein>
<dbReference type="Proteomes" id="UP000029228">
    <property type="component" value="Unassembled WGS sequence"/>
</dbReference>
<evidence type="ECO:0000313" key="3">
    <source>
        <dbReference type="EMBL" id="GAL21845.1"/>
    </source>
</evidence>
<feature type="chain" id="PRO_5001862938" description="C-type lectin domain-containing protein" evidence="2">
    <location>
        <begin position="19"/>
        <end position="255"/>
    </location>
</feature>
<name>A0A090S286_9VIBR</name>
<sequence>MLSICMVTFSVAATSASANQPPPSSGSSAQQEIVINGVTFTVSESYQFFDWVNAPDDFKYEKLPVKSFTNPNGDTHYYQVVQLPDGNLNWYQAAYMAEAAGGYLASITSPEENAFVFDLVNDDKYFWQFPTYVEGESRHNHYEITIGPFLGGYQPDGSEEPAGGWRWLSGEEFDYTNWAQNLDDGVIDKDPRDNTQPNDSGDRNQRVMGFGEMNLPVPTWGDYMDDVGTYGRERLPGRSYAFIIEYESMPQTVTP</sequence>
<evidence type="ECO:0000313" key="4">
    <source>
        <dbReference type="Proteomes" id="UP000029228"/>
    </source>
</evidence>
<reference evidence="3 4" key="2">
    <citation type="submission" date="2014-09" db="EMBL/GenBank/DDBJ databases">
        <authorList>
            <consortium name="NBRP consortium"/>
            <person name="Sawabe T."/>
            <person name="Meirelles P."/>
            <person name="Nakanishi M."/>
            <person name="Sayaka M."/>
            <person name="Hattori M."/>
            <person name="Ohkuma M."/>
        </authorList>
    </citation>
    <scope>NUCLEOTIDE SEQUENCE [LARGE SCALE GENOMIC DNA]</scope>
    <source>
        <strain evidence="4">JCM19235</strain>
    </source>
</reference>
<evidence type="ECO:0000256" key="2">
    <source>
        <dbReference type="SAM" id="SignalP"/>
    </source>
</evidence>
<keyword evidence="4" id="KW-1185">Reference proteome</keyword>
<keyword evidence="2" id="KW-0732">Signal</keyword>
<dbReference type="Gene3D" id="3.10.100.10">
    <property type="entry name" value="Mannose-Binding Protein A, subunit A"/>
    <property type="match status" value="1"/>
</dbReference>
<dbReference type="STRING" id="990268.JCM19235_1671"/>
<feature type="region of interest" description="Disordered" evidence="1">
    <location>
        <begin position="184"/>
        <end position="208"/>
    </location>
</feature>
<evidence type="ECO:0008006" key="5">
    <source>
        <dbReference type="Google" id="ProtNLM"/>
    </source>
</evidence>
<evidence type="ECO:0000256" key="1">
    <source>
        <dbReference type="SAM" id="MobiDB-lite"/>
    </source>
</evidence>
<dbReference type="SUPFAM" id="SSF56436">
    <property type="entry name" value="C-type lectin-like"/>
    <property type="match status" value="1"/>
</dbReference>